<dbReference type="SUPFAM" id="SSF53822">
    <property type="entry name" value="Periplasmic binding protein-like I"/>
    <property type="match status" value="1"/>
</dbReference>
<dbReference type="RefSeq" id="WP_024464199.1">
    <property type="nucleotide sequence ID" value="NZ_CP062939.1"/>
</dbReference>
<dbReference type="STRING" id="77635.BISU_1710"/>
<organism evidence="1 2">
    <name type="scientific">Bifidobacterium subtile</name>
    <dbReference type="NCBI Taxonomy" id="77635"/>
    <lineage>
        <taxon>Bacteria</taxon>
        <taxon>Bacillati</taxon>
        <taxon>Actinomycetota</taxon>
        <taxon>Actinomycetes</taxon>
        <taxon>Bifidobacteriales</taxon>
        <taxon>Bifidobacteriaceae</taxon>
        <taxon>Bifidobacterium</taxon>
    </lineage>
</organism>
<dbReference type="InterPro" id="IPR028082">
    <property type="entry name" value="Peripla_BP_I"/>
</dbReference>
<keyword evidence="2" id="KW-1185">Reference proteome</keyword>
<gene>
    <name evidence="1" type="ORF">BISU_1710</name>
</gene>
<dbReference type="eggNOG" id="COG3473">
    <property type="taxonomic scope" value="Bacteria"/>
</dbReference>
<dbReference type="GO" id="GO:0047436">
    <property type="term" value="F:arylmalonate decarboxylase activity"/>
    <property type="evidence" value="ECO:0007669"/>
    <property type="project" value="UniProtKB-EC"/>
</dbReference>
<evidence type="ECO:0000313" key="2">
    <source>
        <dbReference type="Proteomes" id="UP000029055"/>
    </source>
</evidence>
<dbReference type="PANTHER" id="PTHR40267:SF1">
    <property type="entry name" value="BLR3294 PROTEIN"/>
    <property type="match status" value="1"/>
</dbReference>
<comment type="caution">
    <text evidence="1">The sequence shown here is derived from an EMBL/GenBank/DDBJ whole genome shotgun (WGS) entry which is preliminary data.</text>
</comment>
<accession>A0A087E409</accession>
<dbReference type="InterPro" id="IPR053714">
    <property type="entry name" value="Iso_Racemase_Enz_sf"/>
</dbReference>
<dbReference type="Proteomes" id="UP000029055">
    <property type="component" value="Unassembled WGS sequence"/>
</dbReference>
<dbReference type="AlphaFoldDB" id="A0A087E409"/>
<dbReference type="OrthoDB" id="6836758at2"/>
<dbReference type="PANTHER" id="PTHR40267">
    <property type="entry name" value="BLR3294 PROTEIN"/>
    <property type="match status" value="1"/>
</dbReference>
<dbReference type="EMBL" id="JGZR01000008">
    <property type="protein sequence ID" value="KFJ02510.1"/>
    <property type="molecule type" value="Genomic_DNA"/>
</dbReference>
<evidence type="ECO:0000313" key="1">
    <source>
        <dbReference type="EMBL" id="KFJ02510.1"/>
    </source>
</evidence>
<dbReference type="EC" id="4.1.1.76" evidence="1"/>
<sequence length="241" mass="26557">MKRIGMLTPSSNTILEPETFAMLSALPDVSVHFGRFSVTEITLSDKGVGQFDIEPMLTAARLLAEAKVDCIIWNGTSAGWLGEDSDAQLCASISQETGIPCSSVVLGQRELFRRLGVHAINLVDPYTEDVNVAIQRTFGAMGTTVAGWSSFNEHVNWNFSQFTRSQIKAKVQELMQQHPDADGIYAFCTNMKAADLAIWAEGRYGIPFIDSTALAVWEALRVIEYPNADRLAQQWGTMFNA</sequence>
<reference evidence="1 2" key="1">
    <citation type="submission" date="2014-03" db="EMBL/GenBank/DDBJ databases">
        <title>Genomics of Bifidobacteria.</title>
        <authorList>
            <person name="Ventura M."/>
            <person name="Milani C."/>
            <person name="Lugli G.A."/>
        </authorList>
    </citation>
    <scope>NUCLEOTIDE SEQUENCE [LARGE SCALE GENOMIC DNA]</scope>
    <source>
        <strain evidence="1 2">LMG 11597</strain>
    </source>
</reference>
<dbReference type="Gene3D" id="3.40.50.12500">
    <property type="match status" value="1"/>
</dbReference>
<proteinExistence type="predicted"/>
<protein>
    <submittedName>
        <fullName evidence="1">Asp/Glu/hydantoin racemase</fullName>
        <ecNumber evidence="1">4.1.1.76</ecNumber>
    </submittedName>
</protein>
<name>A0A087E409_9BIFI</name>
<dbReference type="InterPro" id="IPR026286">
    <property type="entry name" value="MaiA/AMDase"/>
</dbReference>
<dbReference type="Pfam" id="PF17645">
    <property type="entry name" value="Amdase"/>
    <property type="match status" value="1"/>
</dbReference>
<dbReference type="PIRSF" id="PIRSF015736">
    <property type="entry name" value="MI"/>
    <property type="match status" value="1"/>
</dbReference>
<keyword evidence="1" id="KW-0456">Lyase</keyword>